<proteinExistence type="predicted"/>
<dbReference type="RefSeq" id="WP_386054072.1">
    <property type="nucleotide sequence ID" value="NZ_JBHTKH010000014.1"/>
</dbReference>
<comment type="caution">
    <text evidence="1">The sequence shown here is derived from an EMBL/GenBank/DDBJ whole genome shotgun (WGS) entry which is preliminary data.</text>
</comment>
<gene>
    <name evidence="1" type="ORF">ACFQ2V_17145</name>
</gene>
<dbReference type="InterPro" id="IPR021412">
    <property type="entry name" value="DUF3052"/>
</dbReference>
<reference evidence="2" key="1">
    <citation type="journal article" date="2019" name="Int. J. Syst. Evol. Microbiol.">
        <title>The Global Catalogue of Microorganisms (GCM) 10K type strain sequencing project: providing services to taxonomists for standard genome sequencing and annotation.</title>
        <authorList>
            <consortium name="The Broad Institute Genomics Platform"/>
            <consortium name="The Broad Institute Genome Sequencing Center for Infectious Disease"/>
            <person name="Wu L."/>
            <person name="Ma J."/>
        </authorList>
    </citation>
    <scope>NUCLEOTIDE SEQUENCE [LARGE SCALE GENOMIC DNA]</scope>
    <source>
        <strain evidence="2">CCUG 57508</strain>
    </source>
</reference>
<dbReference type="Pfam" id="PF11253">
    <property type="entry name" value="DUF3052"/>
    <property type="match status" value="1"/>
</dbReference>
<sequence>MSETAGAASFSKLGFANGQIIQEFGHDDDVDDDLRFSIEDVIGSELEDEDFNDGADGVLLWYRDGDDDLVDLMVDGLTKLFDQGFIVLLTPKAGRPGHVDASDVEEAASTAGLVTGGQVNVAREWAATRLMPPKGPRR</sequence>
<name>A0ABW3MZC3_9MICO</name>
<keyword evidence="2" id="KW-1185">Reference proteome</keyword>
<accession>A0ABW3MZC3</accession>
<protein>
    <submittedName>
        <fullName evidence="1">DUF3052 domain-containing protein</fullName>
    </submittedName>
</protein>
<evidence type="ECO:0000313" key="2">
    <source>
        <dbReference type="Proteomes" id="UP001597046"/>
    </source>
</evidence>
<organism evidence="1 2">
    <name type="scientific">Terrabacter terrigena</name>
    <dbReference type="NCBI Taxonomy" id="574718"/>
    <lineage>
        <taxon>Bacteria</taxon>
        <taxon>Bacillati</taxon>
        <taxon>Actinomycetota</taxon>
        <taxon>Actinomycetes</taxon>
        <taxon>Micrococcales</taxon>
        <taxon>Intrasporangiaceae</taxon>
        <taxon>Terrabacter</taxon>
    </lineage>
</organism>
<dbReference type="Proteomes" id="UP001597046">
    <property type="component" value="Unassembled WGS sequence"/>
</dbReference>
<evidence type="ECO:0000313" key="1">
    <source>
        <dbReference type="EMBL" id="MFD1056042.1"/>
    </source>
</evidence>
<dbReference type="EMBL" id="JBHTKH010000014">
    <property type="protein sequence ID" value="MFD1056042.1"/>
    <property type="molecule type" value="Genomic_DNA"/>
</dbReference>